<proteinExistence type="predicted"/>
<sequence length="462" mass="49686">MAKWLKIWMRVSDLARGLGTALLLLLPLSSALAESERISVGWSPGPGLIQNGALDRLRNHRGVYASESGSASLVVCLSHEVPCVGPLADDRLSRFSVGVMRHLFERAGLQVHFVAMAARNRRPGPAKGRLDPVPMTATGREKPVKSSFGLPMLAAPNPAFSLHTKAESLPVSDRSKVGLAVLSTDLSLVGNGLSGRVQAVSYASVAGLILGPLTGGSDAALHERHRMIDEQAERRFNRRLTEGRSEILDVDPVAGFRLGLSPQIFRLNAVIPGSLASLGDTKLGLAWLYSPSNWIATLLPSILGAVGAGLVFAMGGGIWYRYQRRLHEARRDIAEDLIDKIPMGIVLVGRDGRIKYVNKATATTAAAVSGHLAVGNLYETALRGLLAEDRADLGGVSMDDWIDCQMQEIWADGLTREIQLNNGATFLRTTKLLKGGESLLLRHDVTEELCPKVGDGVIRRLG</sequence>
<name>A0A239MAK6_9RHOB</name>
<dbReference type="RefSeq" id="WP_141135993.1">
    <property type="nucleotide sequence ID" value="NZ_FZON01000131.1"/>
</dbReference>
<keyword evidence="1" id="KW-0812">Transmembrane</keyword>
<dbReference type="Proteomes" id="UP000198440">
    <property type="component" value="Unassembled WGS sequence"/>
</dbReference>
<protein>
    <recommendedName>
        <fullName evidence="4">PAS domain-containing protein</fullName>
    </recommendedName>
</protein>
<dbReference type="AlphaFoldDB" id="A0A239MAK6"/>
<keyword evidence="1" id="KW-0472">Membrane</keyword>
<gene>
    <name evidence="2" type="ORF">SAMN04488078_11312</name>
</gene>
<accession>A0A239MAK6</accession>
<dbReference type="EMBL" id="FZON01000131">
    <property type="protein sequence ID" value="SNT39113.1"/>
    <property type="molecule type" value="Genomic_DNA"/>
</dbReference>
<reference evidence="2 3" key="1">
    <citation type="submission" date="2017-06" db="EMBL/GenBank/DDBJ databases">
        <authorList>
            <person name="Kim H.J."/>
            <person name="Triplett B.A."/>
        </authorList>
    </citation>
    <scope>NUCLEOTIDE SEQUENCE [LARGE SCALE GENOMIC DNA]</scope>
    <source>
        <strain evidence="2 3">DSM 11445</strain>
    </source>
</reference>
<feature type="transmembrane region" description="Helical" evidence="1">
    <location>
        <begin position="298"/>
        <end position="320"/>
    </location>
</feature>
<keyword evidence="1" id="KW-1133">Transmembrane helix</keyword>
<evidence type="ECO:0000313" key="2">
    <source>
        <dbReference type="EMBL" id="SNT39113.1"/>
    </source>
</evidence>
<evidence type="ECO:0000256" key="1">
    <source>
        <dbReference type="SAM" id="Phobius"/>
    </source>
</evidence>
<evidence type="ECO:0000313" key="3">
    <source>
        <dbReference type="Proteomes" id="UP000198440"/>
    </source>
</evidence>
<organism evidence="2 3">
    <name type="scientific">Antarctobacter heliothermus</name>
    <dbReference type="NCBI Taxonomy" id="74033"/>
    <lineage>
        <taxon>Bacteria</taxon>
        <taxon>Pseudomonadati</taxon>
        <taxon>Pseudomonadota</taxon>
        <taxon>Alphaproteobacteria</taxon>
        <taxon>Rhodobacterales</taxon>
        <taxon>Roseobacteraceae</taxon>
        <taxon>Antarctobacter</taxon>
    </lineage>
</organism>
<evidence type="ECO:0008006" key="4">
    <source>
        <dbReference type="Google" id="ProtNLM"/>
    </source>
</evidence>